<gene>
    <name evidence="1" type="ORF">A0H81_00969</name>
</gene>
<dbReference type="OrthoDB" id="3001878at2759"/>
<dbReference type="EMBL" id="LUGG01000001">
    <property type="protein sequence ID" value="OBZ79322.1"/>
    <property type="molecule type" value="Genomic_DNA"/>
</dbReference>
<accession>A0A1C7MR30</accession>
<dbReference type="AlphaFoldDB" id="A0A1C7MR30"/>
<proteinExistence type="predicted"/>
<comment type="caution">
    <text evidence="1">The sequence shown here is derived from an EMBL/GenBank/DDBJ whole genome shotgun (WGS) entry which is preliminary data.</text>
</comment>
<dbReference type="Proteomes" id="UP000092993">
    <property type="component" value="Unassembled WGS sequence"/>
</dbReference>
<evidence type="ECO:0000313" key="2">
    <source>
        <dbReference type="Proteomes" id="UP000092993"/>
    </source>
</evidence>
<protein>
    <submittedName>
        <fullName evidence="1">Uncharacterized protein</fullName>
    </submittedName>
</protein>
<reference evidence="1 2" key="1">
    <citation type="submission" date="2016-03" db="EMBL/GenBank/DDBJ databases">
        <title>Whole genome sequencing of Grifola frondosa 9006-11.</title>
        <authorList>
            <person name="Min B."/>
            <person name="Park H."/>
            <person name="Kim J.-G."/>
            <person name="Cho H."/>
            <person name="Oh Y.-L."/>
            <person name="Kong W.-S."/>
            <person name="Choi I.-G."/>
        </authorList>
    </citation>
    <scope>NUCLEOTIDE SEQUENCE [LARGE SCALE GENOMIC DNA]</scope>
    <source>
        <strain evidence="1 2">9006-11</strain>
    </source>
</reference>
<sequence length="88" mass="10343">MFFPLPQVTTRTTSLTSVPHASFALRFSDLVDIEAFTREDEEQRAGRTMDWIGARISSRCARWVDMVESQAIDGKEAYWRDRTPWWEE</sequence>
<name>A0A1C7MR30_GRIFR</name>
<evidence type="ECO:0000313" key="1">
    <source>
        <dbReference type="EMBL" id="OBZ79322.1"/>
    </source>
</evidence>
<organism evidence="1 2">
    <name type="scientific">Grifola frondosa</name>
    <name type="common">Maitake</name>
    <name type="synonym">Polyporus frondosus</name>
    <dbReference type="NCBI Taxonomy" id="5627"/>
    <lineage>
        <taxon>Eukaryota</taxon>
        <taxon>Fungi</taxon>
        <taxon>Dikarya</taxon>
        <taxon>Basidiomycota</taxon>
        <taxon>Agaricomycotina</taxon>
        <taxon>Agaricomycetes</taxon>
        <taxon>Polyporales</taxon>
        <taxon>Grifolaceae</taxon>
        <taxon>Grifola</taxon>
    </lineage>
</organism>
<keyword evidence="2" id="KW-1185">Reference proteome</keyword>